<reference evidence="2" key="1">
    <citation type="journal article" date="2019" name="Int. J. Syst. Evol. Microbiol.">
        <title>The Global Catalogue of Microorganisms (GCM) 10K type strain sequencing project: providing services to taxonomists for standard genome sequencing and annotation.</title>
        <authorList>
            <consortium name="The Broad Institute Genomics Platform"/>
            <consortium name="The Broad Institute Genome Sequencing Center for Infectious Disease"/>
            <person name="Wu L."/>
            <person name="Ma J."/>
        </authorList>
    </citation>
    <scope>NUCLEOTIDE SEQUENCE [LARGE SCALE GENOMIC DNA]</scope>
    <source>
        <strain evidence="2">CECT 8979</strain>
    </source>
</reference>
<accession>A0ABV8ACQ3</accession>
<proteinExistence type="predicted"/>
<keyword evidence="2" id="KW-1185">Reference proteome</keyword>
<organism evidence="1 2">
    <name type="scientific">Winogradskyella maritima</name>
    <dbReference type="NCBI Taxonomy" id="1517766"/>
    <lineage>
        <taxon>Bacteria</taxon>
        <taxon>Pseudomonadati</taxon>
        <taxon>Bacteroidota</taxon>
        <taxon>Flavobacteriia</taxon>
        <taxon>Flavobacteriales</taxon>
        <taxon>Flavobacteriaceae</taxon>
        <taxon>Winogradskyella</taxon>
    </lineage>
</organism>
<sequence length="262" mass="30384">MYGRFQHILSLVLLCLSFTCSGQKEISNATSDVAQFKAEKLLDVDRFGSFYFSMKNNTIIKKSSDTLIKYANFQLGEIDRLNAFNPLKLNLFYRDFNTVVLLDNRLAEITKIDFNQGEDFKNVSLVSPASDNAFWLFNQDEQRLELFEYLNRKTKLVTQPVKSNALDLVSDYNSCILLTENNIHFYNYFGSMLKKIPNNGYTELAYSDGILILKKENQLYRLNSETNDITSVASPDFLINQFLVTNETLYIYSRDKLIEYQL</sequence>
<name>A0ABV8ACQ3_9FLAO</name>
<comment type="caution">
    <text evidence="1">The sequence shown here is derived from an EMBL/GenBank/DDBJ whole genome shotgun (WGS) entry which is preliminary data.</text>
</comment>
<evidence type="ECO:0000313" key="1">
    <source>
        <dbReference type="EMBL" id="MFC3875842.1"/>
    </source>
</evidence>
<evidence type="ECO:0000313" key="2">
    <source>
        <dbReference type="Proteomes" id="UP001595812"/>
    </source>
</evidence>
<dbReference type="RefSeq" id="WP_386096213.1">
    <property type="nucleotide sequence ID" value="NZ_JBHSAT010000004.1"/>
</dbReference>
<gene>
    <name evidence="1" type="ORF">ACFOSX_01245</name>
</gene>
<dbReference type="EMBL" id="JBHSAT010000004">
    <property type="protein sequence ID" value="MFC3875842.1"/>
    <property type="molecule type" value="Genomic_DNA"/>
</dbReference>
<dbReference type="Proteomes" id="UP001595812">
    <property type="component" value="Unassembled WGS sequence"/>
</dbReference>
<protein>
    <submittedName>
        <fullName evidence="1">Uncharacterized protein</fullName>
    </submittedName>
</protein>